<reference evidence="2 3" key="1">
    <citation type="submission" date="2016-07" db="EMBL/GenBank/DDBJ databases">
        <title>Multiple horizontal gene transfer events from other fungi enriched the ability of initially mycotrophic Trichoderma (Ascomycota) to feed on dead plant biomass.</title>
        <authorList>
            <consortium name="DOE Joint Genome Institute"/>
            <person name="Aerts A."/>
            <person name="Atanasova L."/>
            <person name="Chenthamara K."/>
            <person name="Zhang J."/>
            <person name="Grujic M."/>
            <person name="Henrissat B."/>
            <person name="Kuo A."/>
            <person name="Salamov A."/>
            <person name="Lipzen A."/>
            <person name="Labutti K."/>
            <person name="Barry K."/>
            <person name="Miao Y."/>
            <person name="Rahimi M.J."/>
            <person name="Shen Q."/>
            <person name="Grigoriev I.V."/>
            <person name="Kubicek C.P."/>
            <person name="Druzhinina I.S."/>
        </authorList>
    </citation>
    <scope>NUCLEOTIDE SEQUENCE [LARGE SCALE GENOMIC DNA]</scope>
    <source>
        <strain evidence="2 3">ATCC 18648</strain>
    </source>
</reference>
<feature type="region of interest" description="Disordered" evidence="1">
    <location>
        <begin position="1"/>
        <end position="47"/>
    </location>
</feature>
<accession>A0A2T4C9F8</accession>
<keyword evidence="3" id="KW-1185">Reference proteome</keyword>
<organism evidence="2 3">
    <name type="scientific">Trichoderma longibrachiatum ATCC 18648</name>
    <dbReference type="NCBI Taxonomy" id="983965"/>
    <lineage>
        <taxon>Eukaryota</taxon>
        <taxon>Fungi</taxon>
        <taxon>Dikarya</taxon>
        <taxon>Ascomycota</taxon>
        <taxon>Pezizomycotina</taxon>
        <taxon>Sordariomycetes</taxon>
        <taxon>Hypocreomycetidae</taxon>
        <taxon>Hypocreales</taxon>
        <taxon>Hypocreaceae</taxon>
        <taxon>Trichoderma</taxon>
    </lineage>
</organism>
<sequence>MKRRHRLRKRGDAKRRKRGQCRRERRSSPRWQKEAAEQSRRVSTKPRRWRRAGRTLLDCWTHGTWTGGRGRSRAAADSAWSRCGLRGLWSLWLLLRGG</sequence>
<proteinExistence type="predicted"/>
<name>A0A2T4C9F8_TRILO</name>
<feature type="compositionally biased region" description="Basic and acidic residues" evidence="1">
    <location>
        <begin position="31"/>
        <end position="40"/>
    </location>
</feature>
<evidence type="ECO:0000313" key="3">
    <source>
        <dbReference type="Proteomes" id="UP000240760"/>
    </source>
</evidence>
<feature type="compositionally biased region" description="Basic residues" evidence="1">
    <location>
        <begin position="1"/>
        <end position="25"/>
    </location>
</feature>
<protein>
    <submittedName>
        <fullName evidence="2">Uncharacterized protein</fullName>
    </submittedName>
</protein>
<dbReference type="Proteomes" id="UP000240760">
    <property type="component" value="Unassembled WGS sequence"/>
</dbReference>
<dbReference type="AlphaFoldDB" id="A0A2T4C9F8"/>
<evidence type="ECO:0000313" key="2">
    <source>
        <dbReference type="EMBL" id="PTB78158.1"/>
    </source>
</evidence>
<gene>
    <name evidence="2" type="ORF">M440DRAFT_1186227</name>
</gene>
<evidence type="ECO:0000256" key="1">
    <source>
        <dbReference type="SAM" id="MobiDB-lite"/>
    </source>
</evidence>
<dbReference type="EMBL" id="KZ679129">
    <property type="protein sequence ID" value="PTB78158.1"/>
    <property type="molecule type" value="Genomic_DNA"/>
</dbReference>